<feature type="compositionally biased region" description="Basic and acidic residues" evidence="1">
    <location>
        <begin position="218"/>
        <end position="229"/>
    </location>
</feature>
<dbReference type="RefSeq" id="WP_207107286.1">
    <property type="nucleotide sequence ID" value="NZ_JAFLVR010000009.1"/>
</dbReference>
<name>A0ABS3HEX1_9ENTE</name>
<feature type="compositionally biased region" description="Basic and acidic residues" evidence="1">
    <location>
        <begin position="246"/>
        <end position="270"/>
    </location>
</feature>
<keyword evidence="3" id="KW-1185">Reference proteome</keyword>
<evidence type="ECO:0000313" key="2">
    <source>
        <dbReference type="EMBL" id="MBO0451470.1"/>
    </source>
</evidence>
<dbReference type="Proteomes" id="UP000664495">
    <property type="component" value="Unassembled WGS sequence"/>
</dbReference>
<dbReference type="EMBL" id="JAFLVR010000009">
    <property type="protein sequence ID" value="MBO0451470.1"/>
    <property type="molecule type" value="Genomic_DNA"/>
</dbReference>
<feature type="region of interest" description="Disordered" evidence="1">
    <location>
        <begin position="203"/>
        <end position="313"/>
    </location>
</feature>
<comment type="caution">
    <text evidence="2">The sequence shown here is derived from an EMBL/GenBank/DDBJ whole genome shotgun (WGS) entry which is preliminary data.</text>
</comment>
<proteinExistence type="predicted"/>
<protein>
    <submittedName>
        <fullName evidence="2">Uncharacterized protein</fullName>
    </submittedName>
</protein>
<feature type="compositionally biased region" description="Polar residues" evidence="1">
    <location>
        <begin position="271"/>
        <end position="292"/>
    </location>
</feature>
<gene>
    <name evidence="2" type="ORF">JZO85_04265</name>
</gene>
<reference evidence="2 3" key="1">
    <citation type="submission" date="2021-03" db="EMBL/GenBank/DDBJ databases">
        <title>Enterococcal diversity collection.</title>
        <authorList>
            <person name="Gilmore M.S."/>
            <person name="Schwartzman J."/>
            <person name="Van Tyne D."/>
            <person name="Martin M."/>
            <person name="Earl A.M."/>
            <person name="Manson A.L."/>
            <person name="Straub T."/>
            <person name="Salamzade R."/>
            <person name="Saavedra J."/>
            <person name="Lebreton F."/>
            <person name="Prichula J."/>
            <person name="Schaufler K."/>
            <person name="Gaca A."/>
            <person name="Sgardioli B."/>
            <person name="Wagenaar J."/>
            <person name="Strong T."/>
        </authorList>
    </citation>
    <scope>NUCLEOTIDE SEQUENCE [LARGE SCALE GENOMIC DNA]</scope>
    <source>
        <strain evidence="2 3">MJM16</strain>
    </source>
</reference>
<accession>A0ABS3HEX1</accession>
<sequence>MDVAKLGQRQLFLMKWVNLERRIIKRYEQTKSVSEVIEYLVAILVRSAICSEAISEKLQSLIRELFLTAEPDDTLRRHLPYFEKYFKKGERKTLIKRLFKNRTTYLAATEEARGYKKYLEQEGKLDNWQENHAYIMESFFSDANGKRHKLTIREADPTKDEEIISNSLQILTTLTIFEVDGVRKFVNFLNYEGSGKIITTKYSARSEKAQEPTQAAANEKKPSSSEQDKSVAGGAGRTDTGTESTKSVKSESPSDKHENEGDHSTKKTRADSASPQMIIKTESSNPRTSPISTVALPQKTDEKKPFTVPQKTDTSYMTIGKNLDQSQNEGERWPWQRTLGKFLGRNKK</sequence>
<evidence type="ECO:0000256" key="1">
    <source>
        <dbReference type="SAM" id="MobiDB-lite"/>
    </source>
</evidence>
<organism evidence="2 3">
    <name type="scientific">Candidatus Enterococcus murrayae</name>
    <dbReference type="NCBI Taxonomy" id="2815321"/>
    <lineage>
        <taxon>Bacteria</taxon>
        <taxon>Bacillati</taxon>
        <taxon>Bacillota</taxon>
        <taxon>Bacilli</taxon>
        <taxon>Lactobacillales</taxon>
        <taxon>Enterococcaceae</taxon>
        <taxon>Enterococcus</taxon>
    </lineage>
</organism>
<evidence type="ECO:0000313" key="3">
    <source>
        <dbReference type="Proteomes" id="UP000664495"/>
    </source>
</evidence>